<dbReference type="PANTHER" id="PTHR43798">
    <property type="entry name" value="MONOACYLGLYCEROL LIPASE"/>
    <property type="match status" value="1"/>
</dbReference>
<dbReference type="Pfam" id="PF00561">
    <property type="entry name" value="Abhydrolase_1"/>
    <property type="match status" value="1"/>
</dbReference>
<evidence type="ECO:0000259" key="1">
    <source>
        <dbReference type="Pfam" id="PF00561"/>
    </source>
</evidence>
<dbReference type="EMBL" id="QEHR01000003">
    <property type="protein sequence ID" value="PVW15795.1"/>
    <property type="molecule type" value="Genomic_DNA"/>
</dbReference>
<proteinExistence type="predicted"/>
<protein>
    <recommendedName>
        <fullName evidence="1">AB hydrolase-1 domain-containing protein</fullName>
    </recommendedName>
</protein>
<dbReference type="InterPro" id="IPR029058">
    <property type="entry name" value="AB_hydrolase_fold"/>
</dbReference>
<name>A0A2U0I3U6_9FLAO</name>
<dbReference type="SUPFAM" id="SSF53474">
    <property type="entry name" value="alpha/beta-Hydrolases"/>
    <property type="match status" value="1"/>
</dbReference>
<sequence>MEIKNCIVNNHRISYLEVNPSSEKIILFIHGNSLSKAIFTKQLESQQLKAFRMLALDLPGHGDSQWLETYSVHQIVDDLATFCNQLKLKNYTVVGHSFGGHMAIQALPKLKNCSSIFLIGTPPLQLPLNIEEAFMPHTAIPLLFKKELTEEDLDIFATSLTHKEHQEFVKENLKNTDPHFRQSLLKSIKLGQMLDEVKILSESGISVKLVFGEDDVLVNFEYLKKLEKNDLMNFTFQKVEGAMHLTHIENIKFSVITFNPLFSDHNS</sequence>
<organism evidence="2 3">
    <name type="scientific">Marixanthomonas spongiae</name>
    <dbReference type="NCBI Taxonomy" id="2174845"/>
    <lineage>
        <taxon>Bacteria</taxon>
        <taxon>Pseudomonadati</taxon>
        <taxon>Bacteroidota</taxon>
        <taxon>Flavobacteriia</taxon>
        <taxon>Flavobacteriales</taxon>
        <taxon>Flavobacteriaceae</taxon>
        <taxon>Marixanthomonas</taxon>
    </lineage>
</organism>
<comment type="caution">
    <text evidence="2">The sequence shown here is derived from an EMBL/GenBank/DDBJ whole genome shotgun (WGS) entry which is preliminary data.</text>
</comment>
<dbReference type="InterPro" id="IPR000073">
    <property type="entry name" value="AB_hydrolase_1"/>
</dbReference>
<evidence type="ECO:0000313" key="2">
    <source>
        <dbReference type="EMBL" id="PVW15795.1"/>
    </source>
</evidence>
<reference evidence="2 3" key="1">
    <citation type="submission" date="2018-04" db="EMBL/GenBank/DDBJ databases">
        <title>Marixanthomonas spongiae HN-E44 sp. nov., isolated from a marine sponge.</title>
        <authorList>
            <person name="Luo L."/>
            <person name="Zhuang L."/>
        </authorList>
    </citation>
    <scope>NUCLEOTIDE SEQUENCE [LARGE SCALE GENOMIC DNA]</scope>
    <source>
        <strain evidence="2 3">HN-E44</strain>
    </source>
</reference>
<dbReference type="OrthoDB" id="9780932at2"/>
<keyword evidence="3" id="KW-1185">Reference proteome</keyword>
<dbReference type="Proteomes" id="UP000245962">
    <property type="component" value="Unassembled WGS sequence"/>
</dbReference>
<accession>A0A2U0I3U6</accession>
<feature type="domain" description="AB hydrolase-1" evidence="1">
    <location>
        <begin position="25"/>
        <end position="127"/>
    </location>
</feature>
<dbReference type="RefSeq" id="WP_116693818.1">
    <property type="nucleotide sequence ID" value="NZ_QEHR01000003.1"/>
</dbReference>
<dbReference type="InterPro" id="IPR050266">
    <property type="entry name" value="AB_hydrolase_sf"/>
</dbReference>
<dbReference type="AlphaFoldDB" id="A0A2U0I3U6"/>
<dbReference type="Gene3D" id="3.40.50.1820">
    <property type="entry name" value="alpha/beta hydrolase"/>
    <property type="match status" value="1"/>
</dbReference>
<evidence type="ECO:0000313" key="3">
    <source>
        <dbReference type="Proteomes" id="UP000245962"/>
    </source>
</evidence>
<gene>
    <name evidence="2" type="ORF">DDV96_05880</name>
</gene>
<dbReference type="PANTHER" id="PTHR43798:SF33">
    <property type="entry name" value="HYDROLASE, PUTATIVE (AFU_ORTHOLOGUE AFUA_2G14860)-RELATED"/>
    <property type="match status" value="1"/>
</dbReference>
<dbReference type="PRINTS" id="PR00111">
    <property type="entry name" value="ABHYDROLASE"/>
</dbReference>
<dbReference type="GO" id="GO:0016020">
    <property type="term" value="C:membrane"/>
    <property type="evidence" value="ECO:0007669"/>
    <property type="project" value="TreeGrafter"/>
</dbReference>